<gene>
    <name evidence="7" type="ORF">CR194_19680</name>
</gene>
<evidence type="ECO:0000313" key="8">
    <source>
        <dbReference type="Proteomes" id="UP000248214"/>
    </source>
</evidence>
<keyword evidence="8" id="KW-1185">Reference proteome</keyword>
<dbReference type="InterPro" id="IPR002797">
    <property type="entry name" value="Polysacc_synth"/>
</dbReference>
<dbReference type="AlphaFoldDB" id="A0A323T4U7"/>
<sequence>MDDGQVKKQSWVKGALYLSLAALVVKGLSALYKIPYQNITGDTGFYVYQQVYPIYGVVFVLGTYGFPLVIAKLVAGHDSKIGLSYRKTLSQRLLFIFICLLVVQGTLGILVIGAAETIATLMGDPQLTAAIRWMGVPFFLIPFLAMSRGIYQGLGMATPTALSQVVEQTIRVVVILGVAWVAMQSQNPYAAGTSAGIGALLGGLAAITLLGFVWKKNHTKHPVSGFCIHWTLPTSWKEDLRALFITGTFVSVSAMALVIFQLVDSFTILRLLEFNDWTVREAAAAKGVYDRGWPLIQFGAVVTTVFSYAAIPHITRAYKEKRMIEVQTEIARSIKMCIVFGGAATAGMIAIMPYLNSMMFMDRQGTLSLQVMALIVLFGAIFMTCAALLYAIDKALVSVLVLAGGLMLKGLLNVLFIPEINIYGAAISSSVPFVVMAVLSLVILVRFSLWKLEPFRFWWRWIASIGGMTLIVFVYQYGIGFIVTGGRGSDTFISLSGACIGAVMFIWFIYKLRLFEQEEWESLPKIGRLFPYEKKESDIQGGNDHE</sequence>
<evidence type="ECO:0000256" key="3">
    <source>
        <dbReference type="ARBA" id="ARBA00022692"/>
    </source>
</evidence>
<evidence type="ECO:0000256" key="4">
    <source>
        <dbReference type="ARBA" id="ARBA00022989"/>
    </source>
</evidence>
<accession>A0A323T4U7</accession>
<comment type="subcellular location">
    <subcellularLocation>
        <location evidence="1">Cell membrane</location>
        <topology evidence="1">Multi-pass membrane protein</topology>
    </subcellularLocation>
</comment>
<feature type="transmembrane region" description="Helical" evidence="6">
    <location>
        <begin position="367"/>
        <end position="389"/>
    </location>
</feature>
<reference evidence="7 8" key="1">
    <citation type="submission" date="2017-10" db="EMBL/GenBank/DDBJ databases">
        <title>Bacillus sp. nov., a halophilic bacterium isolated from a Keqin Lake.</title>
        <authorList>
            <person name="Wang H."/>
        </authorList>
    </citation>
    <scope>NUCLEOTIDE SEQUENCE [LARGE SCALE GENOMIC DNA]</scope>
    <source>
        <strain evidence="7 8">KQ-12</strain>
    </source>
</reference>
<dbReference type="Pfam" id="PF01943">
    <property type="entry name" value="Polysacc_synt"/>
    <property type="match status" value="1"/>
</dbReference>
<feature type="transmembrane region" description="Helical" evidence="6">
    <location>
        <begin position="127"/>
        <end position="145"/>
    </location>
</feature>
<feature type="transmembrane region" description="Helical" evidence="6">
    <location>
        <begin position="165"/>
        <end position="183"/>
    </location>
</feature>
<evidence type="ECO:0000256" key="6">
    <source>
        <dbReference type="SAM" id="Phobius"/>
    </source>
</evidence>
<feature type="transmembrane region" description="Helical" evidence="6">
    <location>
        <begin position="422"/>
        <end position="445"/>
    </location>
</feature>
<dbReference type="Proteomes" id="UP000248214">
    <property type="component" value="Unassembled WGS sequence"/>
</dbReference>
<evidence type="ECO:0000256" key="5">
    <source>
        <dbReference type="ARBA" id="ARBA00023136"/>
    </source>
</evidence>
<feature type="transmembrane region" description="Helical" evidence="6">
    <location>
        <begin position="242"/>
        <end position="263"/>
    </location>
</feature>
<proteinExistence type="predicted"/>
<feature type="transmembrane region" description="Helical" evidence="6">
    <location>
        <begin position="457"/>
        <end position="479"/>
    </location>
</feature>
<keyword evidence="5 6" id="KW-0472">Membrane</keyword>
<keyword evidence="2" id="KW-1003">Cell membrane</keyword>
<feature type="transmembrane region" description="Helical" evidence="6">
    <location>
        <begin position="491"/>
        <end position="510"/>
    </location>
</feature>
<protein>
    <submittedName>
        <fullName evidence="7">Uncharacterized protein</fullName>
    </submittedName>
</protein>
<feature type="transmembrane region" description="Helical" evidence="6">
    <location>
        <begin position="336"/>
        <end position="355"/>
    </location>
</feature>
<evidence type="ECO:0000256" key="1">
    <source>
        <dbReference type="ARBA" id="ARBA00004651"/>
    </source>
</evidence>
<dbReference type="OrthoDB" id="9775950at2"/>
<dbReference type="GO" id="GO:0005886">
    <property type="term" value="C:plasma membrane"/>
    <property type="evidence" value="ECO:0007669"/>
    <property type="project" value="UniProtKB-SubCell"/>
</dbReference>
<keyword evidence="4 6" id="KW-1133">Transmembrane helix</keyword>
<feature type="transmembrane region" description="Helical" evidence="6">
    <location>
        <begin position="94"/>
        <end position="115"/>
    </location>
</feature>
<comment type="caution">
    <text evidence="7">The sequence shown here is derived from an EMBL/GenBank/DDBJ whole genome shotgun (WGS) entry which is preliminary data.</text>
</comment>
<dbReference type="EMBL" id="PDOD01000007">
    <property type="protein sequence ID" value="PYZ91551.1"/>
    <property type="molecule type" value="Genomic_DNA"/>
</dbReference>
<dbReference type="PANTHER" id="PTHR30250:SF29">
    <property type="entry name" value="POLYSACCHARIDE BIOSYNTHESIS PROTEIN C-TERMINAL DOMAIN-CONTAINING PROTEIN"/>
    <property type="match status" value="1"/>
</dbReference>
<dbReference type="PANTHER" id="PTHR30250">
    <property type="entry name" value="PST FAMILY PREDICTED COLANIC ACID TRANSPORTER"/>
    <property type="match status" value="1"/>
</dbReference>
<dbReference type="InterPro" id="IPR050833">
    <property type="entry name" value="Poly_Biosynth_Transport"/>
</dbReference>
<feature type="transmembrane region" description="Helical" evidence="6">
    <location>
        <begin position="189"/>
        <end position="214"/>
    </location>
</feature>
<feature type="transmembrane region" description="Helical" evidence="6">
    <location>
        <begin position="52"/>
        <end position="74"/>
    </location>
</feature>
<feature type="transmembrane region" description="Helical" evidence="6">
    <location>
        <begin position="295"/>
        <end position="315"/>
    </location>
</feature>
<name>A0A323T4U7_9BACI</name>
<organism evidence="7 8">
    <name type="scientific">Salipaludibacillus keqinensis</name>
    <dbReference type="NCBI Taxonomy" id="2045207"/>
    <lineage>
        <taxon>Bacteria</taxon>
        <taxon>Bacillati</taxon>
        <taxon>Bacillota</taxon>
        <taxon>Bacilli</taxon>
        <taxon>Bacillales</taxon>
        <taxon>Bacillaceae</taxon>
    </lineage>
</organism>
<evidence type="ECO:0000313" key="7">
    <source>
        <dbReference type="EMBL" id="PYZ91551.1"/>
    </source>
</evidence>
<evidence type="ECO:0000256" key="2">
    <source>
        <dbReference type="ARBA" id="ARBA00022475"/>
    </source>
</evidence>
<dbReference type="RefSeq" id="WP_110612301.1">
    <property type="nucleotide sequence ID" value="NZ_PDOD01000007.1"/>
</dbReference>
<dbReference type="InterPro" id="IPR024923">
    <property type="entry name" value="PG_synth_SpoVB"/>
</dbReference>
<keyword evidence="3 6" id="KW-0812">Transmembrane</keyword>
<feature type="transmembrane region" description="Helical" evidence="6">
    <location>
        <begin position="396"/>
        <end position="416"/>
    </location>
</feature>
<dbReference type="CDD" id="cd13124">
    <property type="entry name" value="MATE_SpoVB_like"/>
    <property type="match status" value="1"/>
</dbReference>
<feature type="transmembrane region" description="Helical" evidence="6">
    <location>
        <begin position="12"/>
        <end position="32"/>
    </location>
</feature>